<dbReference type="PROSITE" id="PS51375">
    <property type="entry name" value="PPR"/>
    <property type="match status" value="5"/>
</dbReference>
<dbReference type="PANTHER" id="PTHR47938:SF35">
    <property type="entry name" value="PENTATRICOPEPTIDE REPEAT-CONTAINING PROTEIN 4, MITOCHONDRIAL-RELATED"/>
    <property type="match status" value="1"/>
</dbReference>
<dbReference type="GO" id="GO:0003729">
    <property type="term" value="F:mRNA binding"/>
    <property type="evidence" value="ECO:0007669"/>
    <property type="project" value="TreeGrafter"/>
</dbReference>
<feature type="repeat" description="PPR" evidence="1">
    <location>
        <begin position="442"/>
        <end position="479"/>
    </location>
</feature>
<evidence type="ECO:0000256" key="1">
    <source>
        <dbReference type="PROSITE-ProRule" id="PRU00708"/>
    </source>
</evidence>
<feature type="compositionally biased region" description="Low complexity" evidence="2">
    <location>
        <begin position="369"/>
        <end position="415"/>
    </location>
</feature>
<dbReference type="Proteomes" id="UP000095751">
    <property type="component" value="Unassembled WGS sequence"/>
</dbReference>
<sequence length="860" mass="96736">MRKPTIANITKMTSTRLLFAFLFLTLSLLPLLLMVPKYNQPPAVNNNSNNAALLVVSAFTSTKTRTRITKSHNKFSSIIRQQQQPHSSSSSSRRHPLKLSVVRDENQQQQQKQKQPQRQRQVKQQHQQELRRSSNEQHQNETEIEINEEAVDDIQSLRLEIRMWSQIKAPHGPKEAEKVLRKMIQLYSSDSDSDNINENEQQQEKNFAPNNREEAGAEVVQGGQGGQGQNQNQGQPQRSHRNMNIKKNSYSRPYVDVIDCNQVINAYSKSRNDENAPQYALQILKDMITISSSTKKSKSGSSGSNLVPNVVTYNSVINGYAQKGNFGGASKVFQLQIHDYKQNQNSNAKPNVRSFNTMINACSKHITLNKNNARSNKSTNNKSNNNDSNNKDFSSGSGETNNNNNNKNNNNNNNNSMPEIAEKLLATLQEWYTMGEIENGADTITYSAVINCWSKSDTTDGPQRALDLLNQMIDQNIAPNTITYNSVIDAYARQGNILGATNVFQMMQLQSKNNNNGGGDNNSNSNCRPNGELEDFPDTITYNGVINCWGKSNNSIQSAKHCLDILKKMILKYESDKIKYKRLRPDTITYTAVLNAHARRGDIVGAKLVWEMMKDDYLNNGNRMARPNVQSFNTLIDTYSKSISSSQNYDSLEATIDAPDEAESLLNDMIDLYSRGELKGNGPDIYSYNGVINCWSKSNQPNSPQRALQILQSMRKNKNNNSKTVIKPDTITYNSVLDAYARHGDVVGANKVWKMMKEDGSYTAAKPNVRTYSILIDAWSKSASASASDVTATNTADRIIIDEVERLFIELNIRYDNGDLGEEGGPNEITYTSMIQCLDQFHGTEKRVEELKTLRNNMKK</sequence>
<feature type="region of interest" description="Disordered" evidence="2">
    <location>
        <begin position="71"/>
        <end position="148"/>
    </location>
</feature>
<dbReference type="InterPro" id="IPR002885">
    <property type="entry name" value="PPR_rpt"/>
</dbReference>
<feature type="region of interest" description="Disordered" evidence="2">
    <location>
        <begin position="510"/>
        <end position="532"/>
    </location>
</feature>
<name>A0A1E7FYV7_9STRA</name>
<feature type="region of interest" description="Disordered" evidence="2">
    <location>
        <begin position="367"/>
        <end position="417"/>
    </location>
</feature>
<feature type="repeat" description="PPR" evidence="1">
    <location>
        <begin position="480"/>
        <end position="510"/>
    </location>
</feature>
<dbReference type="EMBL" id="KV784353">
    <property type="protein sequence ID" value="OEU23342.1"/>
    <property type="molecule type" value="Genomic_DNA"/>
</dbReference>
<dbReference type="PANTHER" id="PTHR47938">
    <property type="entry name" value="RESPIRATORY COMPLEX I CHAPERONE (CIA84), PUTATIVE (AFU_ORTHOLOGUE AFUA_2G06020)-RELATED"/>
    <property type="match status" value="1"/>
</dbReference>
<gene>
    <name evidence="3" type="ORF">FRACYDRAFT_233514</name>
</gene>
<feature type="repeat" description="PPR" evidence="1">
    <location>
        <begin position="586"/>
        <end position="616"/>
    </location>
</feature>
<feature type="compositionally biased region" description="Low complexity" evidence="2">
    <location>
        <begin position="76"/>
        <end position="91"/>
    </location>
</feature>
<reference evidence="3 4" key="1">
    <citation type="submission" date="2016-09" db="EMBL/GenBank/DDBJ databases">
        <title>Extensive genetic diversity and differential bi-allelic expression allows diatom success in the polar Southern Ocean.</title>
        <authorList>
            <consortium name="DOE Joint Genome Institute"/>
            <person name="Mock T."/>
            <person name="Otillar R.P."/>
            <person name="Strauss J."/>
            <person name="Dupont C."/>
            <person name="Frickenhaus S."/>
            <person name="Maumus F."/>
            <person name="Mcmullan M."/>
            <person name="Sanges R."/>
            <person name="Schmutz J."/>
            <person name="Toseland A."/>
            <person name="Valas R."/>
            <person name="Veluchamy A."/>
            <person name="Ward B.J."/>
            <person name="Allen A."/>
            <person name="Barry K."/>
            <person name="Falciatore A."/>
            <person name="Ferrante M."/>
            <person name="Fortunato A.E."/>
            <person name="Gloeckner G."/>
            <person name="Gruber A."/>
            <person name="Hipkin R."/>
            <person name="Janech M."/>
            <person name="Kroth P."/>
            <person name="Leese F."/>
            <person name="Lindquist E."/>
            <person name="Lyon B.R."/>
            <person name="Martin J."/>
            <person name="Mayer C."/>
            <person name="Parker M."/>
            <person name="Quesneville H."/>
            <person name="Raymond J."/>
            <person name="Uhlig C."/>
            <person name="Valentin K.U."/>
            <person name="Worden A.Z."/>
            <person name="Armbrust E.V."/>
            <person name="Bowler C."/>
            <person name="Green B."/>
            <person name="Moulton V."/>
            <person name="Van Oosterhout C."/>
            <person name="Grigoriev I."/>
        </authorList>
    </citation>
    <scope>NUCLEOTIDE SEQUENCE [LARGE SCALE GENOMIC DNA]</scope>
    <source>
        <strain evidence="3 4">CCMP1102</strain>
    </source>
</reference>
<evidence type="ECO:0008006" key="5">
    <source>
        <dbReference type="Google" id="ProtNLM"/>
    </source>
</evidence>
<feature type="region of interest" description="Disordered" evidence="2">
    <location>
        <begin position="214"/>
        <end position="240"/>
    </location>
</feature>
<feature type="repeat" description="PPR" evidence="1">
    <location>
        <begin position="729"/>
        <end position="763"/>
    </location>
</feature>
<dbReference type="InterPro" id="IPR011990">
    <property type="entry name" value="TPR-like_helical_dom_sf"/>
</dbReference>
<dbReference type="Gene3D" id="1.25.40.10">
    <property type="entry name" value="Tetratricopeptide repeat domain"/>
    <property type="match status" value="3"/>
</dbReference>
<dbReference type="InParanoid" id="A0A1E7FYV7"/>
<evidence type="ECO:0000313" key="3">
    <source>
        <dbReference type="EMBL" id="OEU23342.1"/>
    </source>
</evidence>
<dbReference type="NCBIfam" id="TIGR00756">
    <property type="entry name" value="PPR"/>
    <property type="match status" value="4"/>
</dbReference>
<proteinExistence type="predicted"/>
<protein>
    <recommendedName>
        <fullName evidence="5">Pentacotripeptide-repeat region of PRORP domain-containing protein</fullName>
    </recommendedName>
</protein>
<accession>A0A1E7FYV7</accession>
<keyword evidence="4" id="KW-1185">Reference proteome</keyword>
<evidence type="ECO:0000256" key="2">
    <source>
        <dbReference type="SAM" id="MobiDB-lite"/>
    </source>
</evidence>
<dbReference type="AlphaFoldDB" id="A0A1E7FYV7"/>
<feature type="compositionally biased region" description="Low complexity" evidence="2">
    <location>
        <begin position="511"/>
        <end position="526"/>
    </location>
</feature>
<evidence type="ECO:0000313" key="4">
    <source>
        <dbReference type="Proteomes" id="UP000095751"/>
    </source>
</evidence>
<dbReference type="OrthoDB" id="39895at2759"/>
<dbReference type="Pfam" id="PF13041">
    <property type="entry name" value="PPR_2"/>
    <property type="match status" value="3"/>
</dbReference>
<dbReference type="KEGG" id="fcy:FRACYDRAFT_233514"/>
<dbReference type="Pfam" id="PF13812">
    <property type="entry name" value="PPR_3"/>
    <property type="match status" value="1"/>
</dbReference>
<feature type="repeat" description="PPR" evidence="1">
    <location>
        <begin position="309"/>
        <end position="339"/>
    </location>
</feature>
<organism evidence="3 4">
    <name type="scientific">Fragilariopsis cylindrus CCMP1102</name>
    <dbReference type="NCBI Taxonomy" id="635003"/>
    <lineage>
        <taxon>Eukaryota</taxon>
        <taxon>Sar</taxon>
        <taxon>Stramenopiles</taxon>
        <taxon>Ochrophyta</taxon>
        <taxon>Bacillariophyta</taxon>
        <taxon>Bacillariophyceae</taxon>
        <taxon>Bacillariophycidae</taxon>
        <taxon>Bacillariales</taxon>
        <taxon>Bacillariaceae</taxon>
        <taxon>Fragilariopsis</taxon>
    </lineage>
</organism>
<feature type="region of interest" description="Disordered" evidence="2">
    <location>
        <begin position="190"/>
        <end position="209"/>
    </location>
</feature>
<feature type="compositionally biased region" description="Basic and acidic residues" evidence="2">
    <location>
        <begin position="126"/>
        <end position="141"/>
    </location>
</feature>